<dbReference type="OrthoDB" id="439917at2759"/>
<dbReference type="EMBL" id="LWCA01000578">
    <property type="protein sequence ID" value="OAF67779.1"/>
    <property type="molecule type" value="Genomic_DNA"/>
</dbReference>
<evidence type="ECO:0000313" key="2">
    <source>
        <dbReference type="Proteomes" id="UP000078046"/>
    </source>
</evidence>
<keyword evidence="2" id="KW-1185">Reference proteome</keyword>
<evidence type="ECO:0000313" key="1">
    <source>
        <dbReference type="EMBL" id="OAF67779.1"/>
    </source>
</evidence>
<proteinExistence type="predicted"/>
<comment type="caution">
    <text evidence="1">The sequence shown here is derived from an EMBL/GenBank/DDBJ whole genome shotgun (WGS) entry which is preliminary data.</text>
</comment>
<dbReference type="Proteomes" id="UP000078046">
    <property type="component" value="Unassembled WGS sequence"/>
</dbReference>
<protein>
    <submittedName>
        <fullName evidence="1">Uncharacterized protein</fullName>
    </submittedName>
</protein>
<dbReference type="PANTHER" id="PTHR47236">
    <property type="entry name" value="GENE, 32742-RELATED-RELATED"/>
    <property type="match status" value="1"/>
</dbReference>
<accession>A0A177B0I1</accession>
<organism evidence="1 2">
    <name type="scientific">Intoshia linei</name>
    <dbReference type="NCBI Taxonomy" id="1819745"/>
    <lineage>
        <taxon>Eukaryota</taxon>
        <taxon>Metazoa</taxon>
        <taxon>Spiralia</taxon>
        <taxon>Lophotrochozoa</taxon>
        <taxon>Mesozoa</taxon>
        <taxon>Orthonectida</taxon>
        <taxon>Rhopaluridae</taxon>
        <taxon>Intoshia</taxon>
    </lineage>
</organism>
<sequence length="213" mass="25261">MSPCFEKVKSIHDTLDNMVKNSKQQNGNQFVIGGDYTRSILDIEDCQYQYNQTLKIVDSKSLNNEQVLMIQFGEFLLKKMMIKITEYEEFGVYLIKKDYRNILSNKIKIAAASEIPNNGYHSNCFRYSVFYQEKTKTLYVRFERFSNIGSFILILIHSLSHILIGNMINDYDDNFINIYFELLKFIHFEYFESINKLNKKMICNDTFSQETER</sequence>
<dbReference type="PANTHER" id="PTHR47236:SF4">
    <property type="entry name" value="GENE 9195-RELATED"/>
    <property type="match status" value="1"/>
</dbReference>
<dbReference type="AlphaFoldDB" id="A0A177B0I1"/>
<name>A0A177B0I1_9BILA</name>
<gene>
    <name evidence="1" type="ORF">A3Q56_04479</name>
</gene>
<reference evidence="1 2" key="1">
    <citation type="submission" date="2016-04" db="EMBL/GenBank/DDBJ databases">
        <title>The genome of Intoshia linei affirms orthonectids as highly simplified spiralians.</title>
        <authorList>
            <person name="Mikhailov K.V."/>
            <person name="Slusarev G.S."/>
            <person name="Nikitin M.A."/>
            <person name="Logacheva M.D."/>
            <person name="Penin A."/>
            <person name="Aleoshin V."/>
            <person name="Panchin Y.V."/>
        </authorList>
    </citation>
    <scope>NUCLEOTIDE SEQUENCE [LARGE SCALE GENOMIC DNA]</scope>
    <source>
        <strain evidence="1">Intl2013</strain>
        <tissue evidence="1">Whole animal</tissue>
    </source>
</reference>